<dbReference type="PANTHER" id="PTHR30121">
    <property type="entry name" value="UNCHARACTERIZED PROTEIN YJGR-RELATED"/>
    <property type="match status" value="1"/>
</dbReference>
<dbReference type="InterPro" id="IPR051162">
    <property type="entry name" value="T4SS_component"/>
</dbReference>
<accession>A0A4U8SEQ5</accession>
<keyword evidence="4" id="KW-0175">Coiled coil</keyword>
<dbReference type="Pfam" id="PF03135">
    <property type="entry name" value="CagE_TrbE_VirB"/>
    <property type="match status" value="1"/>
</dbReference>
<evidence type="ECO:0000256" key="1">
    <source>
        <dbReference type="ARBA" id="ARBA00006512"/>
    </source>
</evidence>
<gene>
    <name evidence="7" type="ORF">LS81_001275</name>
</gene>
<proteinExistence type="inferred from homology"/>
<keyword evidence="3" id="KW-0067">ATP-binding</keyword>
<dbReference type="GO" id="GO:0005524">
    <property type="term" value="F:ATP binding"/>
    <property type="evidence" value="ECO:0007669"/>
    <property type="project" value="UniProtKB-KW"/>
</dbReference>
<evidence type="ECO:0000256" key="3">
    <source>
        <dbReference type="ARBA" id="ARBA00022840"/>
    </source>
</evidence>
<evidence type="ECO:0000313" key="8">
    <source>
        <dbReference type="Proteomes" id="UP000029878"/>
    </source>
</evidence>
<dbReference type="InterPro" id="IPR002543">
    <property type="entry name" value="FtsK_dom"/>
</dbReference>
<reference evidence="7 8" key="1">
    <citation type="journal article" date="2014" name="Genome Announc.">
        <title>Draft genome sequences of eight enterohepatic helicobacter species isolated from both laboratory and wild rodents.</title>
        <authorList>
            <person name="Sheh A."/>
            <person name="Shen Z."/>
            <person name="Fox J.G."/>
        </authorList>
    </citation>
    <scope>NUCLEOTIDE SEQUENCE [LARGE SCALE GENOMIC DNA]</scope>
    <source>
        <strain evidence="7 8">ATCC 700114</strain>
    </source>
</reference>
<sequence length="984" mass="113554">MMTYMTSLPLISKILFKRLIMLKKSFFKEIFAHNKLNPKNNSYGKTLSNIQKHALKNPISMSKVNHSHTSNIESINTGDTNDTSNNLIDTSLNVTTKQKNMPTQQLLTYNKNENIDTCNIESNHTSNIIDTSETQHTGTTENTSHVSYADHANISNREHENLINTKKYRRNKNNKTPKKSFKEVITDNANKILGFFENIFIKEPLVYSLSYENNIACKLNDTTLVTRDGNVCVGMKLEGASYASITQAREIDLAQNRSQFFNTLDSSIELNIICKKELIDLEFHECTINNKYAETIIKKWECGTKAYKINYYLIFSTKTKRVTGFFESKKRALTEEEAEHENKIQSYKDKVAKLTEVIENTKGSLTEFNPAVMKSDELLNLYATYSNMSETRLKYSYDLITDCYMTSDVEFKKDYMIFHTNTNETIYARFISIKAYETESVSSIIPTGILRENTDYYFLFSVEALKKQDAINKIKRVRTFAVDIVQNNLDNLVQLMQSDRENIMKISLSILLISKESLNDLNEKTNSMKALLERQSLSTVKETLNQKPLFFSFFPSRSNLNARKRHQTSAVLSTLCTFENDILGNKTNRWGNQPITIFKHLSGSPYFFNFHDSNSNSSVGHTLVIGGTGYGKTTLMQFLILNLFKYDINIFAMDKLRGMCAFTEFIGGEYHDLEKGSFSLNPFSLKDTKENNMFLRMWLCEMAGINDNEHDLKDIVTHTLKQLRDIEKGFIETNRDHVVSLKDFYDSMRLPNDTAIDIKSQFKEYLDSLFDNKDCALNFNRQLSILNMDAILKNPKISALSAMYLFHKIKNISKNANKGFFIWIDELRDYLNDKNMRDKIIEMIVEIRKINGVITMGLQNLDFLDELSNANTFIDNMSNYIIFPTKDEKTLEQLQSKLSLSNSEINFLSQANKNKRQILFKQKETGSAILDINLSSLGKDYLRIFSSSSEDVNDLLELKRQYPSEWRDRYLKGLKPNSFDKELT</sequence>
<dbReference type="Pfam" id="PF01580">
    <property type="entry name" value="FtsK_SpoIIIE"/>
    <property type="match status" value="1"/>
</dbReference>
<feature type="domain" description="CagE TrbE VirB component of type IV transporter system central" evidence="6">
    <location>
        <begin position="365"/>
        <end position="563"/>
    </location>
</feature>
<dbReference type="Gene3D" id="3.40.50.300">
    <property type="entry name" value="P-loop containing nucleotide triphosphate hydrolases"/>
    <property type="match status" value="2"/>
</dbReference>
<feature type="coiled-coil region" evidence="4">
    <location>
        <begin position="330"/>
        <end position="364"/>
    </location>
</feature>
<dbReference type="SUPFAM" id="SSF52540">
    <property type="entry name" value="P-loop containing nucleoside triphosphate hydrolases"/>
    <property type="match status" value="1"/>
</dbReference>
<dbReference type="Proteomes" id="UP000029878">
    <property type="component" value="Unassembled WGS sequence"/>
</dbReference>
<dbReference type="InterPro" id="IPR018145">
    <property type="entry name" value="CagE_TrbE_VirB_cntrl_dom"/>
</dbReference>
<protein>
    <submittedName>
        <fullName evidence="7">AAA family ATPase</fullName>
    </submittedName>
</protein>
<comment type="caution">
    <text evidence="7">The sequence shown here is derived from an EMBL/GenBank/DDBJ whole genome shotgun (WGS) entry which is preliminary data.</text>
</comment>
<evidence type="ECO:0000313" key="7">
    <source>
        <dbReference type="EMBL" id="TLD84669.1"/>
    </source>
</evidence>
<dbReference type="InterPro" id="IPR027417">
    <property type="entry name" value="P-loop_NTPase"/>
</dbReference>
<evidence type="ECO:0000256" key="2">
    <source>
        <dbReference type="ARBA" id="ARBA00022741"/>
    </source>
</evidence>
<dbReference type="GO" id="GO:0003677">
    <property type="term" value="F:DNA binding"/>
    <property type="evidence" value="ECO:0007669"/>
    <property type="project" value="InterPro"/>
</dbReference>
<evidence type="ECO:0000259" key="5">
    <source>
        <dbReference type="Pfam" id="PF01580"/>
    </source>
</evidence>
<feature type="domain" description="FtsK" evidence="5">
    <location>
        <begin position="587"/>
        <end position="644"/>
    </location>
</feature>
<evidence type="ECO:0000259" key="6">
    <source>
        <dbReference type="Pfam" id="PF03135"/>
    </source>
</evidence>
<keyword evidence="2" id="KW-0547">Nucleotide-binding</keyword>
<dbReference type="EMBL" id="JRPL02000002">
    <property type="protein sequence ID" value="TLD84669.1"/>
    <property type="molecule type" value="Genomic_DNA"/>
</dbReference>
<dbReference type="AlphaFoldDB" id="A0A4U8SEQ5"/>
<name>A0A4U8SEQ5_9HELI</name>
<dbReference type="OrthoDB" id="9816422at2"/>
<dbReference type="PANTHER" id="PTHR30121:SF12">
    <property type="entry name" value="TYPE IV SECRETION SYSTEM PROTEIN CAGE"/>
    <property type="match status" value="1"/>
</dbReference>
<comment type="similarity">
    <text evidence="1">Belongs to the TrbE/VirB4 family.</text>
</comment>
<organism evidence="7 8">
    <name type="scientific">Helicobacter trogontum</name>
    <dbReference type="NCBI Taxonomy" id="50960"/>
    <lineage>
        <taxon>Bacteria</taxon>
        <taxon>Pseudomonadati</taxon>
        <taxon>Campylobacterota</taxon>
        <taxon>Epsilonproteobacteria</taxon>
        <taxon>Campylobacterales</taxon>
        <taxon>Helicobacteraceae</taxon>
        <taxon>Helicobacter</taxon>
    </lineage>
</organism>
<evidence type="ECO:0000256" key="4">
    <source>
        <dbReference type="SAM" id="Coils"/>
    </source>
</evidence>